<reference evidence="1 2" key="2">
    <citation type="submission" date="2009-02" db="EMBL/GenBank/DDBJ databases">
        <title>Draft genome sequence of Blautia hydrogenotrophica DSM 10507 (Ruminococcus hydrogenotrophicus DSM 10507).</title>
        <authorList>
            <person name="Sudarsanam P."/>
            <person name="Ley R."/>
            <person name="Guruge J."/>
            <person name="Turnbaugh P.J."/>
            <person name="Mahowald M."/>
            <person name="Liep D."/>
            <person name="Gordon J."/>
        </authorList>
    </citation>
    <scope>NUCLEOTIDE SEQUENCE [LARGE SCALE GENOMIC DNA]</scope>
    <source>
        <strain evidence="2">DSM 10507 / JCM 14656 / S5a33</strain>
    </source>
</reference>
<dbReference type="eggNOG" id="COG0822">
    <property type="taxonomic scope" value="Bacteria"/>
</dbReference>
<keyword evidence="2" id="KW-1185">Reference proteome</keyword>
<sequence length="248" mass="26762">MPYAQTVKSQSILERSFKMIYSHEVEMMCPVAQGVAHGAAPIPEEAKWVKAKEIKDISGLTHGVGWCAPQQGTCKLTLNVKDGIIQEALVETIGCSGMTHSAAMASEILPGRTLLEALNTDLVCDAINTAMRELFLQIVYGRSQSAFSEDGLPIGAGLEDLGKGLRSQVGTMYGTLKKGPRYLEMAEGYVTGVALDEEGCIIGYQYINFGRMMDFIKAGDDANTAFEKAKGQYGRVADAAKIIDPRKA</sequence>
<dbReference type="FunFam" id="3.90.1010.10:FF:000006">
    <property type="entry name" value="NifU-like N terminal domain protein"/>
    <property type="match status" value="1"/>
</dbReference>
<evidence type="ECO:0008006" key="3">
    <source>
        <dbReference type="Google" id="ProtNLM"/>
    </source>
</evidence>
<reference evidence="1 2" key="1">
    <citation type="submission" date="2009-01" db="EMBL/GenBank/DDBJ databases">
        <authorList>
            <person name="Fulton L."/>
            <person name="Clifton S."/>
            <person name="Fulton B."/>
            <person name="Xu J."/>
            <person name="Minx P."/>
            <person name="Pepin K.H."/>
            <person name="Johnson M."/>
            <person name="Bhonagiri V."/>
            <person name="Nash W.E."/>
            <person name="Mardis E.R."/>
            <person name="Wilson R.K."/>
        </authorList>
    </citation>
    <scope>NUCLEOTIDE SEQUENCE [LARGE SCALE GENOMIC DNA]</scope>
    <source>
        <strain evidence="2">DSM 10507 / JCM 14656 / S5a33</strain>
    </source>
</reference>
<dbReference type="Proteomes" id="UP000003100">
    <property type="component" value="Unassembled WGS sequence"/>
</dbReference>
<dbReference type="PATRIC" id="fig|476272.21.peg.2212"/>
<gene>
    <name evidence="1" type="ORF">RUMHYD_01833</name>
</gene>
<proteinExistence type="predicted"/>
<organism evidence="1 2">
    <name type="scientific">Blautia hydrogenotrophica (strain DSM 10507 / JCM 14656 / S5a33)</name>
    <name type="common">Ruminococcus hydrogenotrophicus</name>
    <dbReference type="NCBI Taxonomy" id="476272"/>
    <lineage>
        <taxon>Bacteria</taxon>
        <taxon>Bacillati</taxon>
        <taxon>Bacillota</taxon>
        <taxon>Clostridia</taxon>
        <taxon>Lachnospirales</taxon>
        <taxon>Lachnospiraceae</taxon>
        <taxon>Blautia</taxon>
    </lineage>
</organism>
<protein>
    <recommendedName>
        <fullName evidence="3">NIF system FeS cluster assembly NifU N-terminal domain-containing protein</fullName>
    </recommendedName>
</protein>
<evidence type="ECO:0000313" key="1">
    <source>
        <dbReference type="EMBL" id="EEG49253.1"/>
    </source>
</evidence>
<dbReference type="HOGENOM" id="CLU_1187991_0_0_9"/>
<accession>C0CLW0</accession>
<dbReference type="Gene3D" id="3.90.1010.10">
    <property type="match status" value="1"/>
</dbReference>
<dbReference type="EMBL" id="ACBZ01000095">
    <property type="protein sequence ID" value="EEG49253.1"/>
    <property type="molecule type" value="Genomic_DNA"/>
</dbReference>
<name>C0CLW0_BLAHS</name>
<evidence type="ECO:0000313" key="2">
    <source>
        <dbReference type="Proteomes" id="UP000003100"/>
    </source>
</evidence>
<dbReference type="SUPFAM" id="SSF82649">
    <property type="entry name" value="SufE/NifU"/>
    <property type="match status" value="1"/>
</dbReference>
<comment type="caution">
    <text evidence="1">The sequence shown here is derived from an EMBL/GenBank/DDBJ whole genome shotgun (WGS) entry which is preliminary data.</text>
</comment>
<dbReference type="AlphaFoldDB" id="C0CLW0"/>